<proteinExistence type="predicted"/>
<evidence type="ECO:0000313" key="2">
    <source>
        <dbReference type="Proteomes" id="UP001597135"/>
    </source>
</evidence>
<dbReference type="Proteomes" id="UP001597135">
    <property type="component" value="Unassembled WGS sequence"/>
</dbReference>
<evidence type="ECO:0008006" key="3">
    <source>
        <dbReference type="Google" id="ProtNLM"/>
    </source>
</evidence>
<protein>
    <recommendedName>
        <fullName evidence="3">SARP family transcriptional regulator</fullName>
    </recommendedName>
</protein>
<keyword evidence="2" id="KW-1185">Reference proteome</keyword>
<dbReference type="Gene3D" id="1.25.40.10">
    <property type="entry name" value="Tetratricopeptide repeat domain"/>
    <property type="match status" value="1"/>
</dbReference>
<reference evidence="2" key="1">
    <citation type="journal article" date="2019" name="Int. J. Syst. Evol. Microbiol.">
        <title>The Global Catalogue of Microorganisms (GCM) 10K type strain sequencing project: providing services to taxonomists for standard genome sequencing and annotation.</title>
        <authorList>
            <consortium name="The Broad Institute Genomics Platform"/>
            <consortium name="The Broad Institute Genome Sequencing Center for Infectious Disease"/>
            <person name="Wu L."/>
            <person name="Ma J."/>
        </authorList>
    </citation>
    <scope>NUCLEOTIDE SEQUENCE [LARGE SCALE GENOMIC DNA]</scope>
    <source>
        <strain evidence="2">CCUG 62953</strain>
    </source>
</reference>
<evidence type="ECO:0000313" key="1">
    <source>
        <dbReference type="EMBL" id="MFD1343974.1"/>
    </source>
</evidence>
<dbReference type="InterPro" id="IPR011990">
    <property type="entry name" value="TPR-like_helical_dom_sf"/>
</dbReference>
<accession>A0ABW3ZLN7</accession>
<dbReference type="InterPro" id="IPR036388">
    <property type="entry name" value="WH-like_DNA-bd_sf"/>
</dbReference>
<comment type="caution">
    <text evidence="1">The sequence shown here is derived from an EMBL/GenBank/DDBJ whole genome shotgun (WGS) entry which is preliminary data.</text>
</comment>
<dbReference type="EMBL" id="JBHTMU010000035">
    <property type="protein sequence ID" value="MFD1343974.1"/>
    <property type="molecule type" value="Genomic_DNA"/>
</dbReference>
<name>A0ABW3ZLN7_9RHOB</name>
<sequence length="529" mass="58098">MFDCLTVRLFGPFAAISASGDDLLPRGSKARALVALLVTSETFQRRRSWLQDMLWSDRGPEQRAASLRQALVELRRCWAEIPDLLQTDRQSIGLDPKKVRIDRTGEGSGALFLEDVKVRDPAFVSWLRLQRLSVNCVAPDPARIEPRMTATDRTITVLCRSDHDPNAIALEHLVQDRVCFMLGECAGIRVRMAKALSVEPDPLLCSLKAILPESGPPVLRITLESLPGALMLFSGSTRPGRDPVTAADAPGTLALCAQLADIVRCHRSAAESSETVSDLVGEAVALMFSFEPAKTSAAVRKLETALSLERSGVIMGWLAQALNIQFVERHVTADAAFLERVEACCREALALAPTNSDVLASVANARVNFEKDYAAGFELARRAVEVNPANPLAWWALSNAELCIGRVDAALRSALRSQFLAQRTRYEFWADFQVALVFAVKGTTDAALTMGERSAALRPGFRPPLRYLVALHAMNGDLGRARDKVLRLVAEEEDFSVVRMLEDRSYPIGIMRRYGSALTESLKRLSGEL</sequence>
<gene>
    <name evidence="1" type="ORF">ACFQ4E_16210</name>
</gene>
<dbReference type="RefSeq" id="WP_386805380.1">
    <property type="nucleotide sequence ID" value="NZ_JBHTMU010000035.1"/>
</dbReference>
<dbReference type="SUPFAM" id="SSF48452">
    <property type="entry name" value="TPR-like"/>
    <property type="match status" value="1"/>
</dbReference>
<dbReference type="Gene3D" id="1.10.10.10">
    <property type="entry name" value="Winged helix-like DNA-binding domain superfamily/Winged helix DNA-binding domain"/>
    <property type="match status" value="1"/>
</dbReference>
<organism evidence="1 2">
    <name type="scientific">Litorisediminicola beolgyonensis</name>
    <dbReference type="NCBI Taxonomy" id="1173614"/>
    <lineage>
        <taxon>Bacteria</taxon>
        <taxon>Pseudomonadati</taxon>
        <taxon>Pseudomonadota</taxon>
        <taxon>Alphaproteobacteria</taxon>
        <taxon>Rhodobacterales</taxon>
        <taxon>Paracoccaceae</taxon>
        <taxon>Litorisediminicola</taxon>
    </lineage>
</organism>